<evidence type="ECO:0000256" key="1">
    <source>
        <dbReference type="SAM" id="Phobius"/>
    </source>
</evidence>
<proteinExistence type="predicted"/>
<dbReference type="Proteomes" id="UP001597318">
    <property type="component" value="Unassembled WGS sequence"/>
</dbReference>
<evidence type="ECO:0000313" key="2">
    <source>
        <dbReference type="EMBL" id="MFD2215349.1"/>
    </source>
</evidence>
<reference evidence="3" key="1">
    <citation type="journal article" date="2019" name="Int. J. Syst. Evol. Microbiol.">
        <title>The Global Catalogue of Microorganisms (GCM) 10K type strain sequencing project: providing services to taxonomists for standard genome sequencing and annotation.</title>
        <authorList>
            <consortium name="The Broad Institute Genomics Platform"/>
            <consortium name="The Broad Institute Genome Sequencing Center for Infectious Disease"/>
            <person name="Wu L."/>
            <person name="Ma J."/>
        </authorList>
    </citation>
    <scope>NUCLEOTIDE SEQUENCE [LARGE SCALE GENOMIC DNA]</scope>
    <source>
        <strain evidence="3">CGMCC 1.15474</strain>
    </source>
</reference>
<dbReference type="RefSeq" id="WP_247338961.1">
    <property type="nucleotide sequence ID" value="NZ_CP095550.1"/>
</dbReference>
<sequence>MRKTNAITEGAVLLALFIVLMLVAKYAPIIGILALFVLPLPFIIFTIRHSLSTTLMLVLAGSILSVLFGSITNILLALMFGLSGMVMGYFYKKKQTMGVLVGGSLAYTFSVIVSYIGSIVFLNIDFIQDSIELFKDSIQQSKAILQSFDASGQMNQQFEQLEEGMGYITTLIPTLFVTTGMVFAVITHLISVPILKRLRFELAPLKPFREWRLPTSIIWYYLISSILLMVNLDQDSFLFMAVLNLYFILQFFVLMQGYSFVFFYSYVKGWAKAIPVVILIASLIIPIFLYLIRILGIIDLGFPLRRKIQKK</sequence>
<feature type="transmembrane region" description="Helical" evidence="1">
    <location>
        <begin position="238"/>
        <end position="264"/>
    </location>
</feature>
<organism evidence="2 3">
    <name type="scientific">Metabacillus endolithicus</name>
    <dbReference type="NCBI Taxonomy" id="1535204"/>
    <lineage>
        <taxon>Bacteria</taxon>
        <taxon>Bacillati</taxon>
        <taxon>Bacillota</taxon>
        <taxon>Bacilli</taxon>
        <taxon>Bacillales</taxon>
        <taxon>Bacillaceae</taxon>
        <taxon>Metabacillus</taxon>
    </lineage>
</organism>
<gene>
    <name evidence="2" type="ORF">ACFSKK_16795</name>
</gene>
<dbReference type="Pfam" id="PF09991">
    <property type="entry name" value="DUF2232"/>
    <property type="match status" value="1"/>
</dbReference>
<keyword evidence="1" id="KW-0472">Membrane</keyword>
<keyword evidence="1" id="KW-1133">Transmembrane helix</keyword>
<feature type="transmembrane region" description="Helical" evidence="1">
    <location>
        <begin position="98"/>
        <end position="124"/>
    </location>
</feature>
<feature type="transmembrane region" description="Helical" evidence="1">
    <location>
        <begin position="167"/>
        <end position="190"/>
    </location>
</feature>
<feature type="transmembrane region" description="Helical" evidence="1">
    <location>
        <begin position="211"/>
        <end position="232"/>
    </location>
</feature>
<keyword evidence="1" id="KW-0812">Transmembrane</keyword>
<dbReference type="PANTHER" id="PTHR41324">
    <property type="entry name" value="MEMBRANE PROTEIN-RELATED"/>
    <property type="match status" value="1"/>
</dbReference>
<dbReference type="PANTHER" id="PTHR41324:SF1">
    <property type="entry name" value="DUF2232 DOMAIN-CONTAINING PROTEIN"/>
    <property type="match status" value="1"/>
</dbReference>
<name>A0ABW5C132_9BACI</name>
<protein>
    <submittedName>
        <fullName evidence="2">YybS family protein</fullName>
    </submittedName>
</protein>
<dbReference type="EMBL" id="JBHUIK010000003">
    <property type="protein sequence ID" value="MFD2215349.1"/>
    <property type="molecule type" value="Genomic_DNA"/>
</dbReference>
<feature type="transmembrane region" description="Helical" evidence="1">
    <location>
        <begin position="276"/>
        <end position="298"/>
    </location>
</feature>
<evidence type="ECO:0000313" key="3">
    <source>
        <dbReference type="Proteomes" id="UP001597318"/>
    </source>
</evidence>
<keyword evidence="3" id="KW-1185">Reference proteome</keyword>
<accession>A0ABW5C132</accession>
<dbReference type="InterPro" id="IPR018710">
    <property type="entry name" value="DUF2232"/>
</dbReference>
<feature type="transmembrane region" description="Helical" evidence="1">
    <location>
        <begin position="50"/>
        <end position="68"/>
    </location>
</feature>
<feature type="transmembrane region" description="Helical" evidence="1">
    <location>
        <begin position="12"/>
        <end position="38"/>
    </location>
</feature>
<comment type="caution">
    <text evidence="2">The sequence shown here is derived from an EMBL/GenBank/DDBJ whole genome shotgun (WGS) entry which is preliminary data.</text>
</comment>